<dbReference type="Proteomes" id="UP001321473">
    <property type="component" value="Unassembled WGS sequence"/>
</dbReference>
<reference evidence="2 3" key="1">
    <citation type="journal article" date="2023" name="Arcadia Sci">
        <title>De novo assembly of a long-read Amblyomma americanum tick genome.</title>
        <authorList>
            <person name="Chou S."/>
            <person name="Poskanzer K.E."/>
            <person name="Rollins M."/>
            <person name="Thuy-Boun P.S."/>
        </authorList>
    </citation>
    <scope>NUCLEOTIDE SEQUENCE [LARGE SCALE GENOMIC DNA]</scope>
    <source>
        <strain evidence="2">F_SG_1</strain>
        <tissue evidence="2">Salivary glands</tissue>
    </source>
</reference>
<evidence type="ECO:0000313" key="3">
    <source>
        <dbReference type="Proteomes" id="UP001321473"/>
    </source>
</evidence>
<comment type="caution">
    <text evidence="2">The sequence shown here is derived from an EMBL/GenBank/DDBJ whole genome shotgun (WGS) entry which is preliminary data.</text>
</comment>
<evidence type="ECO:0000313" key="2">
    <source>
        <dbReference type="EMBL" id="KAK8787716.1"/>
    </source>
</evidence>
<gene>
    <name evidence="2" type="ORF">V5799_022512</name>
</gene>
<protein>
    <submittedName>
        <fullName evidence="2">Uncharacterized protein</fullName>
    </submittedName>
</protein>
<organism evidence="2 3">
    <name type="scientific">Amblyomma americanum</name>
    <name type="common">Lone star tick</name>
    <dbReference type="NCBI Taxonomy" id="6943"/>
    <lineage>
        <taxon>Eukaryota</taxon>
        <taxon>Metazoa</taxon>
        <taxon>Ecdysozoa</taxon>
        <taxon>Arthropoda</taxon>
        <taxon>Chelicerata</taxon>
        <taxon>Arachnida</taxon>
        <taxon>Acari</taxon>
        <taxon>Parasitiformes</taxon>
        <taxon>Ixodida</taxon>
        <taxon>Ixodoidea</taxon>
        <taxon>Ixodidae</taxon>
        <taxon>Amblyomminae</taxon>
        <taxon>Amblyomma</taxon>
    </lineage>
</organism>
<name>A0AAQ4FKT3_AMBAM</name>
<dbReference type="AlphaFoldDB" id="A0AAQ4FKT3"/>
<evidence type="ECO:0000256" key="1">
    <source>
        <dbReference type="SAM" id="MobiDB-lite"/>
    </source>
</evidence>
<accession>A0AAQ4FKT3</accession>
<feature type="region of interest" description="Disordered" evidence="1">
    <location>
        <begin position="148"/>
        <end position="189"/>
    </location>
</feature>
<sequence>MHLLLGTASGLFRRRRSLVGRGQGPAAAAAAGTEQRRRGVVAAGLASGGRTSQSRRLGLAATPQGAQVRLRGLPEGLHQELTPQGAQAHTHRREAVHVHVGGLHVEVCALGRADAPLPQAHGPEAVQVPAVPALLLALRPPVAAHEAPLTTPELAGSSGGRHLLNFPGASTSCGRQRPLPPQPREESRS</sequence>
<dbReference type="EMBL" id="JARKHS020001528">
    <property type="protein sequence ID" value="KAK8787716.1"/>
    <property type="molecule type" value="Genomic_DNA"/>
</dbReference>
<proteinExistence type="predicted"/>
<keyword evidence="3" id="KW-1185">Reference proteome</keyword>